<dbReference type="Proteomes" id="UP001064489">
    <property type="component" value="Chromosome 9"/>
</dbReference>
<accession>A0AAD5JGG3</accession>
<evidence type="ECO:0000259" key="2">
    <source>
        <dbReference type="Pfam" id="PF07727"/>
    </source>
</evidence>
<dbReference type="EMBL" id="JAJSOW010000001">
    <property type="protein sequence ID" value="KAI9199961.1"/>
    <property type="molecule type" value="Genomic_DNA"/>
</dbReference>
<gene>
    <name evidence="3" type="ORF">LWI28_000868</name>
</gene>
<dbReference type="Pfam" id="PF07727">
    <property type="entry name" value="RVT_2"/>
    <property type="match status" value="1"/>
</dbReference>
<dbReference type="InterPro" id="IPR013103">
    <property type="entry name" value="RVT_2"/>
</dbReference>
<sequence>MEKIVDQKEKCNGEDEIEVEEPKQEGRKPEGFENVEFPSHVCRLKKALKQAPMSWFTKLQAALVSWGFLNSASDTSLFIKHIGSDVLYLLVYVDDILITCTSPSLVRSTISQLHNSFALKALGSVADGLVEPRFVPTDSQIADILIKALASTKFNFFCSKLNLVFLPQFSLTGDVRVEESLSRPNQLISEQKKKV</sequence>
<evidence type="ECO:0000313" key="3">
    <source>
        <dbReference type="EMBL" id="KAI9199961.1"/>
    </source>
</evidence>
<dbReference type="AlphaFoldDB" id="A0AAD5JGG3"/>
<evidence type="ECO:0000256" key="1">
    <source>
        <dbReference type="SAM" id="MobiDB-lite"/>
    </source>
</evidence>
<proteinExistence type="predicted"/>
<feature type="compositionally biased region" description="Basic and acidic residues" evidence="1">
    <location>
        <begin position="20"/>
        <end position="31"/>
    </location>
</feature>
<reference evidence="3" key="1">
    <citation type="journal article" date="2022" name="Plant J.">
        <title>Strategies of tolerance reflected in two North American maple genomes.</title>
        <authorList>
            <person name="McEvoy S.L."/>
            <person name="Sezen U.U."/>
            <person name="Trouern-Trend A."/>
            <person name="McMahon S.M."/>
            <person name="Schaberg P.G."/>
            <person name="Yang J."/>
            <person name="Wegrzyn J.L."/>
            <person name="Swenson N.G."/>
        </authorList>
    </citation>
    <scope>NUCLEOTIDE SEQUENCE</scope>
    <source>
        <strain evidence="3">91603</strain>
    </source>
</reference>
<feature type="compositionally biased region" description="Basic and acidic residues" evidence="1">
    <location>
        <begin position="1"/>
        <end position="13"/>
    </location>
</feature>
<evidence type="ECO:0000313" key="4">
    <source>
        <dbReference type="Proteomes" id="UP001064489"/>
    </source>
</evidence>
<protein>
    <recommendedName>
        <fullName evidence="2">Reverse transcriptase Ty1/copia-type domain-containing protein</fullName>
    </recommendedName>
</protein>
<name>A0AAD5JGG3_ACENE</name>
<feature type="region of interest" description="Disordered" evidence="1">
    <location>
        <begin position="1"/>
        <end position="32"/>
    </location>
</feature>
<organism evidence="3 4">
    <name type="scientific">Acer negundo</name>
    <name type="common">Box elder</name>
    <dbReference type="NCBI Taxonomy" id="4023"/>
    <lineage>
        <taxon>Eukaryota</taxon>
        <taxon>Viridiplantae</taxon>
        <taxon>Streptophyta</taxon>
        <taxon>Embryophyta</taxon>
        <taxon>Tracheophyta</taxon>
        <taxon>Spermatophyta</taxon>
        <taxon>Magnoliopsida</taxon>
        <taxon>eudicotyledons</taxon>
        <taxon>Gunneridae</taxon>
        <taxon>Pentapetalae</taxon>
        <taxon>rosids</taxon>
        <taxon>malvids</taxon>
        <taxon>Sapindales</taxon>
        <taxon>Sapindaceae</taxon>
        <taxon>Hippocastanoideae</taxon>
        <taxon>Acereae</taxon>
        <taxon>Acer</taxon>
    </lineage>
</organism>
<feature type="domain" description="Reverse transcriptase Ty1/copia-type" evidence="2">
    <location>
        <begin position="28"/>
        <end position="126"/>
    </location>
</feature>
<reference evidence="3" key="2">
    <citation type="submission" date="2023-02" db="EMBL/GenBank/DDBJ databases">
        <authorList>
            <person name="Swenson N.G."/>
            <person name="Wegrzyn J.L."/>
            <person name="Mcevoy S.L."/>
        </authorList>
    </citation>
    <scope>NUCLEOTIDE SEQUENCE</scope>
    <source>
        <strain evidence="3">91603</strain>
        <tissue evidence="3">Leaf</tissue>
    </source>
</reference>
<keyword evidence="4" id="KW-1185">Reference proteome</keyword>
<comment type="caution">
    <text evidence="3">The sequence shown here is derived from an EMBL/GenBank/DDBJ whole genome shotgun (WGS) entry which is preliminary data.</text>
</comment>